<evidence type="ECO:0000256" key="3">
    <source>
        <dbReference type="ARBA" id="ARBA00023015"/>
    </source>
</evidence>
<protein>
    <recommendedName>
        <fullName evidence="6">Zn(2)-C6 fungal-type domain-containing protein</fullName>
    </recommendedName>
</protein>
<accession>A0A9P5LKH4</accession>
<dbReference type="Gene3D" id="4.10.240.10">
    <property type="entry name" value="Zn(2)-C6 fungal-type DNA-binding domain"/>
    <property type="match status" value="1"/>
</dbReference>
<dbReference type="PROSITE" id="PS00463">
    <property type="entry name" value="ZN2_CY6_FUNGAL_1"/>
    <property type="match status" value="1"/>
</dbReference>
<evidence type="ECO:0000313" key="7">
    <source>
        <dbReference type="EMBL" id="KAF7555273.1"/>
    </source>
</evidence>
<evidence type="ECO:0000259" key="6">
    <source>
        <dbReference type="PROSITE" id="PS50048"/>
    </source>
</evidence>
<dbReference type="Pfam" id="PF00172">
    <property type="entry name" value="Zn_clus"/>
    <property type="match status" value="1"/>
</dbReference>
<reference evidence="7" key="1">
    <citation type="submission" date="2020-03" db="EMBL/GenBank/DDBJ databases">
        <title>Draft Genome Sequence of Cylindrodendrum hubeiense.</title>
        <authorList>
            <person name="Buettner E."/>
            <person name="Kellner H."/>
        </authorList>
    </citation>
    <scope>NUCLEOTIDE SEQUENCE</scope>
    <source>
        <strain evidence="7">IHI 201604</strain>
    </source>
</reference>
<evidence type="ECO:0000256" key="4">
    <source>
        <dbReference type="ARBA" id="ARBA00023163"/>
    </source>
</evidence>
<dbReference type="OrthoDB" id="5355161at2759"/>
<name>A0A9P5LKH4_9HYPO</name>
<dbReference type="PANTHER" id="PTHR47660">
    <property type="entry name" value="TRANSCRIPTION FACTOR WITH C2H2 AND ZN(2)-CYS(6) DNA BINDING DOMAIN (EUROFUNG)-RELATED-RELATED"/>
    <property type="match status" value="1"/>
</dbReference>
<keyword evidence="1" id="KW-0479">Metal-binding</keyword>
<dbReference type="CDD" id="cd00067">
    <property type="entry name" value="GAL4"/>
    <property type="match status" value="1"/>
</dbReference>
<dbReference type="GO" id="GO:0008270">
    <property type="term" value="F:zinc ion binding"/>
    <property type="evidence" value="ECO:0007669"/>
    <property type="project" value="InterPro"/>
</dbReference>
<evidence type="ECO:0000313" key="8">
    <source>
        <dbReference type="Proteomes" id="UP000722485"/>
    </source>
</evidence>
<dbReference type="GO" id="GO:0000981">
    <property type="term" value="F:DNA-binding transcription factor activity, RNA polymerase II-specific"/>
    <property type="evidence" value="ECO:0007669"/>
    <property type="project" value="InterPro"/>
</dbReference>
<keyword evidence="2" id="KW-0862">Zinc</keyword>
<dbReference type="AlphaFoldDB" id="A0A9P5LKH4"/>
<evidence type="ECO:0000256" key="5">
    <source>
        <dbReference type="ARBA" id="ARBA00023242"/>
    </source>
</evidence>
<keyword evidence="5" id="KW-0539">Nucleus</keyword>
<comment type="caution">
    <text evidence="7">The sequence shown here is derived from an EMBL/GenBank/DDBJ whole genome shotgun (WGS) entry which is preliminary data.</text>
</comment>
<dbReference type="Proteomes" id="UP000722485">
    <property type="component" value="Unassembled WGS sequence"/>
</dbReference>
<dbReference type="SUPFAM" id="SSF57701">
    <property type="entry name" value="Zn2/Cys6 DNA-binding domain"/>
    <property type="match status" value="1"/>
</dbReference>
<gene>
    <name evidence="7" type="ORF">G7Z17_g2281</name>
</gene>
<dbReference type="SMART" id="SM00066">
    <property type="entry name" value="GAL4"/>
    <property type="match status" value="1"/>
</dbReference>
<evidence type="ECO:0000256" key="1">
    <source>
        <dbReference type="ARBA" id="ARBA00022723"/>
    </source>
</evidence>
<dbReference type="InterPro" id="IPR001138">
    <property type="entry name" value="Zn2Cys6_DnaBD"/>
</dbReference>
<sequence length="445" mass="48940">MGSTKKSKACCACTNGKRRCDRAQPVCGRCDEKDTECRYPPTRRRKHHLQGIQGHVLNESPGGPCDGTQDAQEVAALDSGVSDDVFDLQHWAGPVVDWNDLLPLQPQLEYLDADASRKLVSFDAGELANNPGPLTSSWFCHPGSWAISHCPTTTPSFSSAVFNSYWRTLESWLTQWVTEGQNPFIHRQLYADSGLPRSMRDAYASIAVHDTKGPRNDTLVYQIVEANAASLVSSQDACEASPVLDTRQHLARTQALFIYLTLLLNSPSITARSQAERNVPVFQTWVQQLWESASQDPDLSDSSTGGNAQIDAVADAVFDGDPAPRLWRAWVLAESIRRTWILGTMTVGVYLTQKQGWCECKGGAKFTMGSGIWAAESAVSWAQAVRNQDPMFSLSLECGRLFTSARAAAVDEFARHQLAAMYGLERVESWAARTAGDNGMVKVVY</sequence>
<keyword evidence="3" id="KW-0805">Transcription regulation</keyword>
<evidence type="ECO:0000256" key="2">
    <source>
        <dbReference type="ARBA" id="ARBA00022833"/>
    </source>
</evidence>
<organism evidence="7 8">
    <name type="scientific">Cylindrodendrum hubeiense</name>
    <dbReference type="NCBI Taxonomy" id="595255"/>
    <lineage>
        <taxon>Eukaryota</taxon>
        <taxon>Fungi</taxon>
        <taxon>Dikarya</taxon>
        <taxon>Ascomycota</taxon>
        <taxon>Pezizomycotina</taxon>
        <taxon>Sordariomycetes</taxon>
        <taxon>Hypocreomycetidae</taxon>
        <taxon>Hypocreales</taxon>
        <taxon>Nectriaceae</taxon>
        <taxon>Cylindrodendrum</taxon>
    </lineage>
</organism>
<dbReference type="PROSITE" id="PS50048">
    <property type="entry name" value="ZN2_CY6_FUNGAL_2"/>
    <property type="match status" value="1"/>
</dbReference>
<proteinExistence type="predicted"/>
<keyword evidence="8" id="KW-1185">Reference proteome</keyword>
<dbReference type="InterPro" id="IPR036864">
    <property type="entry name" value="Zn2-C6_fun-type_DNA-bd_sf"/>
</dbReference>
<dbReference type="EMBL" id="JAANBB010000022">
    <property type="protein sequence ID" value="KAF7555273.1"/>
    <property type="molecule type" value="Genomic_DNA"/>
</dbReference>
<keyword evidence="4" id="KW-0804">Transcription</keyword>
<feature type="domain" description="Zn(2)-C6 fungal-type" evidence="6">
    <location>
        <begin position="9"/>
        <end position="39"/>
    </location>
</feature>